<evidence type="ECO:0000313" key="3">
    <source>
        <dbReference type="Proteomes" id="UP001501638"/>
    </source>
</evidence>
<dbReference type="Gene3D" id="2.60.20.10">
    <property type="entry name" value="Crystallins"/>
    <property type="match status" value="1"/>
</dbReference>
<evidence type="ECO:0008006" key="4">
    <source>
        <dbReference type="Google" id="ProtNLM"/>
    </source>
</evidence>
<organism evidence="2 3">
    <name type="scientific">Streptomyces macrosporus</name>
    <dbReference type="NCBI Taxonomy" id="44032"/>
    <lineage>
        <taxon>Bacteria</taxon>
        <taxon>Bacillati</taxon>
        <taxon>Actinomycetota</taxon>
        <taxon>Actinomycetes</taxon>
        <taxon>Kitasatosporales</taxon>
        <taxon>Streptomycetaceae</taxon>
        <taxon>Streptomyces</taxon>
    </lineage>
</organism>
<sequence length="175" mass="18768">MRARLAHFVGVAAVAAGLLTAVPSTAAADATATGAVARYEGRNIDLLRDGWQGAHTCVATTPEDVDCYDTGSEADAALGYDRTADAKGLPACARGWLCIYEHANGGGRRLIFNDEYWHDLNEYGFANQASSWRNRQSRGDSGGLKMGNGQQIWLGAPEYSSNLGGYNDRARWVHG</sequence>
<comment type="caution">
    <text evidence="2">The sequence shown here is derived from an EMBL/GenBank/DDBJ whole genome shotgun (WGS) entry which is preliminary data.</text>
</comment>
<keyword evidence="1" id="KW-0732">Signal</keyword>
<evidence type="ECO:0000256" key="1">
    <source>
        <dbReference type="SAM" id="SignalP"/>
    </source>
</evidence>
<reference evidence="3" key="1">
    <citation type="journal article" date="2019" name="Int. J. Syst. Evol. Microbiol.">
        <title>The Global Catalogue of Microorganisms (GCM) 10K type strain sequencing project: providing services to taxonomists for standard genome sequencing and annotation.</title>
        <authorList>
            <consortium name="The Broad Institute Genomics Platform"/>
            <consortium name="The Broad Institute Genome Sequencing Center for Infectious Disease"/>
            <person name="Wu L."/>
            <person name="Ma J."/>
        </authorList>
    </citation>
    <scope>NUCLEOTIDE SEQUENCE [LARGE SCALE GENOMIC DNA]</scope>
    <source>
        <strain evidence="3">JCM 6305</strain>
    </source>
</reference>
<protein>
    <recommendedName>
        <fullName evidence="4">Peptidase inhibitor family I36</fullName>
    </recommendedName>
</protein>
<dbReference type="EMBL" id="BAAASZ010000003">
    <property type="protein sequence ID" value="GAA2424657.1"/>
    <property type="molecule type" value="Genomic_DNA"/>
</dbReference>
<name>A0ABP5WDU3_9ACTN</name>
<feature type="signal peptide" evidence="1">
    <location>
        <begin position="1"/>
        <end position="26"/>
    </location>
</feature>
<dbReference type="Pfam" id="PF03995">
    <property type="entry name" value="Inhibitor_I36"/>
    <property type="match status" value="1"/>
</dbReference>
<gene>
    <name evidence="2" type="ORF">GCM10010405_03870</name>
</gene>
<proteinExistence type="predicted"/>
<feature type="chain" id="PRO_5045871640" description="Peptidase inhibitor family I36" evidence="1">
    <location>
        <begin position="27"/>
        <end position="175"/>
    </location>
</feature>
<keyword evidence="3" id="KW-1185">Reference proteome</keyword>
<dbReference type="RefSeq" id="WP_344320217.1">
    <property type="nucleotide sequence ID" value="NZ_BAAASZ010000003.1"/>
</dbReference>
<dbReference type="Proteomes" id="UP001501638">
    <property type="component" value="Unassembled WGS sequence"/>
</dbReference>
<accession>A0ABP5WDU3</accession>
<evidence type="ECO:0000313" key="2">
    <source>
        <dbReference type="EMBL" id="GAA2424657.1"/>
    </source>
</evidence>